<evidence type="ECO:0000256" key="1">
    <source>
        <dbReference type="SAM" id="MobiDB-lite"/>
    </source>
</evidence>
<organism evidence="3 4">
    <name type="scientific">Frondihabitans cladoniiphilus</name>
    <dbReference type="NCBI Taxonomy" id="715785"/>
    <lineage>
        <taxon>Bacteria</taxon>
        <taxon>Bacillati</taxon>
        <taxon>Actinomycetota</taxon>
        <taxon>Actinomycetes</taxon>
        <taxon>Micrococcales</taxon>
        <taxon>Microbacteriaceae</taxon>
        <taxon>Frondihabitans</taxon>
    </lineage>
</organism>
<name>A0ABP8VN67_9MICO</name>
<dbReference type="Pfam" id="PF12688">
    <property type="entry name" value="TPR_5"/>
    <property type="match status" value="1"/>
</dbReference>
<evidence type="ECO:0000313" key="3">
    <source>
        <dbReference type="EMBL" id="GAA4668345.1"/>
    </source>
</evidence>
<accession>A0ABP8VN67</accession>
<dbReference type="Gene3D" id="1.25.40.10">
    <property type="entry name" value="Tetratricopeptide repeat domain"/>
    <property type="match status" value="1"/>
</dbReference>
<evidence type="ECO:0000259" key="2">
    <source>
        <dbReference type="Pfam" id="PF12688"/>
    </source>
</evidence>
<dbReference type="InterPro" id="IPR011990">
    <property type="entry name" value="TPR-like_helical_dom_sf"/>
</dbReference>
<dbReference type="SUPFAM" id="SSF48452">
    <property type="entry name" value="TPR-like"/>
    <property type="match status" value="1"/>
</dbReference>
<protein>
    <recommendedName>
        <fullName evidence="2">Tetratrico peptide repeat group 5 domain-containing protein</fullName>
    </recommendedName>
</protein>
<evidence type="ECO:0000313" key="4">
    <source>
        <dbReference type="Proteomes" id="UP001501295"/>
    </source>
</evidence>
<reference evidence="4" key="1">
    <citation type="journal article" date="2019" name="Int. J. Syst. Evol. Microbiol.">
        <title>The Global Catalogue of Microorganisms (GCM) 10K type strain sequencing project: providing services to taxonomists for standard genome sequencing and annotation.</title>
        <authorList>
            <consortium name="The Broad Institute Genomics Platform"/>
            <consortium name="The Broad Institute Genome Sequencing Center for Infectious Disease"/>
            <person name="Wu L."/>
            <person name="Ma J."/>
        </authorList>
    </citation>
    <scope>NUCLEOTIDE SEQUENCE [LARGE SCALE GENOMIC DNA]</scope>
    <source>
        <strain evidence="4">JCM 18956</strain>
    </source>
</reference>
<sequence>MFDERVCNDAEVEDTWDDRVARFWETADDEDAPAVLAAMKLLVDERPAGDPEALFEWASAHDFLGHESEAIPLYRRALEAGLPDERHFQAQIQLASSLRNVGEFEQAIDILRGRPDDPVTGAAGSAFLALAFLNSGRAGAAVGTALTALAPTLPMYGRAVAEYANDWRSLRGLPPIVEDAPGSDDGTEDDGLDDDDDDDSDAGHVIFSLDVLSLHAIPALSGLSSLSPNIHPRDNFQYRVHHESFTESNWSLRADRVEATLTAALDTLEATQVDLAALHHPDVFVRAFFTFGSGAETIHAEALQRLAKFNATLWIDA</sequence>
<feature type="domain" description="Tetratrico peptide repeat group 5" evidence="2">
    <location>
        <begin position="51"/>
        <end position="165"/>
    </location>
</feature>
<proteinExistence type="predicted"/>
<dbReference type="Proteomes" id="UP001501295">
    <property type="component" value="Unassembled WGS sequence"/>
</dbReference>
<dbReference type="EMBL" id="BAABLM010000001">
    <property type="protein sequence ID" value="GAA4668345.1"/>
    <property type="molecule type" value="Genomic_DNA"/>
</dbReference>
<feature type="region of interest" description="Disordered" evidence="1">
    <location>
        <begin position="174"/>
        <end position="198"/>
    </location>
</feature>
<feature type="compositionally biased region" description="Acidic residues" evidence="1">
    <location>
        <begin position="181"/>
        <end position="198"/>
    </location>
</feature>
<keyword evidence="4" id="KW-1185">Reference proteome</keyword>
<dbReference type="InterPro" id="IPR041656">
    <property type="entry name" value="TPR_5"/>
</dbReference>
<comment type="caution">
    <text evidence="3">The sequence shown here is derived from an EMBL/GenBank/DDBJ whole genome shotgun (WGS) entry which is preliminary data.</text>
</comment>
<gene>
    <name evidence="3" type="ORF">GCM10025780_08750</name>
</gene>